<dbReference type="InterPro" id="IPR018247">
    <property type="entry name" value="EF_Hand_1_Ca_BS"/>
</dbReference>
<dbReference type="CTD" id="6755661"/>
<dbReference type="Proteomes" id="UP000009022">
    <property type="component" value="Unassembled WGS sequence"/>
</dbReference>
<keyword evidence="3" id="KW-0106">Calcium</keyword>
<keyword evidence="7" id="KW-1185">Reference proteome</keyword>
<accession>B3S1G2</accession>
<evidence type="ECO:0000256" key="2">
    <source>
        <dbReference type="ARBA" id="ARBA00022737"/>
    </source>
</evidence>
<keyword evidence="2" id="KW-0677">Repeat</keyword>
<dbReference type="GO" id="GO:0000287">
    <property type="term" value="F:magnesium ion binding"/>
    <property type="evidence" value="ECO:0000318"/>
    <property type="project" value="GO_Central"/>
</dbReference>
<name>B3S1G2_TRIAD</name>
<proteinExistence type="predicted"/>
<feature type="domain" description="EF-hand" evidence="5">
    <location>
        <begin position="148"/>
        <end position="183"/>
    </location>
</feature>
<dbReference type="AlphaFoldDB" id="B3S1G2"/>
<dbReference type="GeneID" id="6755661"/>
<keyword evidence="4" id="KW-0460">Magnesium</keyword>
<keyword evidence="1" id="KW-0479">Metal-binding</keyword>
<dbReference type="InterPro" id="IPR011992">
    <property type="entry name" value="EF-hand-dom_pair"/>
</dbReference>
<dbReference type="RefSeq" id="XP_002114130.1">
    <property type="nucleotide sequence ID" value="XM_002114094.1"/>
</dbReference>
<dbReference type="EMBL" id="DS985247">
    <property type="protein sequence ID" value="EDV23220.1"/>
    <property type="molecule type" value="Genomic_DNA"/>
</dbReference>
<dbReference type="GO" id="GO:0005509">
    <property type="term" value="F:calcium ion binding"/>
    <property type="evidence" value="ECO:0000318"/>
    <property type="project" value="GO_Central"/>
</dbReference>
<dbReference type="InParanoid" id="B3S1G2"/>
<evidence type="ECO:0000256" key="1">
    <source>
        <dbReference type="ARBA" id="ARBA00022723"/>
    </source>
</evidence>
<dbReference type="Pfam" id="PF13499">
    <property type="entry name" value="EF-hand_7"/>
    <property type="match status" value="1"/>
</dbReference>
<organism evidence="6 7">
    <name type="scientific">Trichoplax adhaerens</name>
    <name type="common">Trichoplax reptans</name>
    <dbReference type="NCBI Taxonomy" id="10228"/>
    <lineage>
        <taxon>Eukaryota</taxon>
        <taxon>Metazoa</taxon>
        <taxon>Placozoa</taxon>
        <taxon>Uniplacotomia</taxon>
        <taxon>Trichoplacea</taxon>
        <taxon>Trichoplacidae</taxon>
        <taxon>Trichoplax</taxon>
    </lineage>
</organism>
<protein>
    <recommendedName>
        <fullName evidence="5">EF-hand domain-containing protein</fullName>
    </recommendedName>
</protein>
<dbReference type="InterPro" id="IPR002048">
    <property type="entry name" value="EF_hand_dom"/>
</dbReference>
<dbReference type="KEGG" id="tad:TRIADDRAFT_58279"/>
<dbReference type="SUPFAM" id="SSF47473">
    <property type="entry name" value="EF-hand"/>
    <property type="match status" value="1"/>
</dbReference>
<dbReference type="OMA" id="HAHQKFK"/>
<dbReference type="HOGENOM" id="CLU_061288_6_1_1"/>
<evidence type="ECO:0000313" key="7">
    <source>
        <dbReference type="Proteomes" id="UP000009022"/>
    </source>
</evidence>
<dbReference type="PANTHER" id="PTHR45791">
    <property type="entry name" value="CALCIUM AND INTEGRIN BINDING FAMILY MEMBER 2"/>
    <property type="match status" value="1"/>
</dbReference>
<evidence type="ECO:0000313" key="6">
    <source>
        <dbReference type="EMBL" id="EDV23220.1"/>
    </source>
</evidence>
<reference evidence="6 7" key="1">
    <citation type="journal article" date="2008" name="Nature">
        <title>The Trichoplax genome and the nature of placozoans.</title>
        <authorList>
            <person name="Srivastava M."/>
            <person name="Begovic E."/>
            <person name="Chapman J."/>
            <person name="Putnam N.H."/>
            <person name="Hellsten U."/>
            <person name="Kawashima T."/>
            <person name="Kuo A."/>
            <person name="Mitros T."/>
            <person name="Salamov A."/>
            <person name="Carpenter M.L."/>
            <person name="Signorovitch A.Y."/>
            <person name="Moreno M.A."/>
            <person name="Kamm K."/>
            <person name="Grimwood J."/>
            <person name="Schmutz J."/>
            <person name="Shapiro H."/>
            <person name="Grigoriev I.V."/>
            <person name="Buss L.W."/>
            <person name="Schierwater B."/>
            <person name="Dellaporta S.L."/>
            <person name="Rokhsar D.S."/>
        </authorList>
    </citation>
    <scope>NUCLEOTIDE SEQUENCE [LARGE SCALE GENOMIC DNA]</scope>
    <source>
        <strain evidence="6 7">Grell-BS-1999</strain>
    </source>
</reference>
<evidence type="ECO:0000256" key="4">
    <source>
        <dbReference type="ARBA" id="ARBA00022842"/>
    </source>
</evidence>
<evidence type="ECO:0000256" key="3">
    <source>
        <dbReference type="ARBA" id="ARBA00022837"/>
    </source>
</evidence>
<gene>
    <name evidence="6" type="ORF">TRIADDRAFT_58279</name>
</gene>
<dbReference type="PROSITE" id="PS00018">
    <property type="entry name" value="EF_HAND_1"/>
    <property type="match status" value="1"/>
</dbReference>
<dbReference type="OrthoDB" id="114727at2759"/>
<dbReference type="FunCoup" id="B3S1G2">
    <property type="interactions" value="125"/>
</dbReference>
<sequence length="246" mass="28193">MAAMFSDWVIDLPVDIHRDLIFSFTVIRLLKLAKEGQKKIKNKDVIMGGQQSVFTEEELQDYKDLTYLSKKDIIRAHKRWVALAPEILENDIRATLSAEKLLNDLPELRVNPFADRLCKVFSSSESNDGSLCFDDFIDMMSVFSERAPKALKIEYAFRVYDFNDDDLIDIADLTELVSRLCGESELNQEDIENLISKIFQEADLDNDSMLTFAEFEHVISKSPDFEKRTDMISLGIQGMTITVTRA</sequence>
<dbReference type="PhylomeDB" id="B3S1G2"/>
<feature type="domain" description="EF-hand" evidence="5">
    <location>
        <begin position="190"/>
        <end position="225"/>
    </location>
</feature>
<dbReference type="PANTHER" id="PTHR45791:SF1">
    <property type="entry name" value="CALCIUM AND INTEGRIN BINDING FAMILY MEMBER 1"/>
    <property type="match status" value="1"/>
</dbReference>
<dbReference type="FunFam" id="1.10.238.10:FF:000035">
    <property type="entry name" value="Calcium and integrin-binding family member 2"/>
    <property type="match status" value="1"/>
</dbReference>
<dbReference type="InterPro" id="IPR051433">
    <property type="entry name" value="CIBP"/>
</dbReference>
<dbReference type="SMART" id="SM00054">
    <property type="entry name" value="EFh"/>
    <property type="match status" value="2"/>
</dbReference>
<dbReference type="STRING" id="10228.B3S1G2"/>
<dbReference type="PROSITE" id="PS50222">
    <property type="entry name" value="EF_HAND_2"/>
    <property type="match status" value="2"/>
</dbReference>
<dbReference type="eggNOG" id="KOG0034">
    <property type="taxonomic scope" value="Eukaryota"/>
</dbReference>
<evidence type="ECO:0000259" key="5">
    <source>
        <dbReference type="PROSITE" id="PS50222"/>
    </source>
</evidence>
<dbReference type="Gene3D" id="1.10.238.10">
    <property type="entry name" value="EF-hand"/>
    <property type="match status" value="2"/>
</dbReference>